<keyword evidence="1" id="KW-1133">Transmembrane helix</keyword>
<proteinExistence type="predicted"/>
<dbReference type="Pfam" id="PF04536">
    <property type="entry name" value="TPM_phosphatase"/>
    <property type="match status" value="1"/>
</dbReference>
<sequence length="282" mass="29096">MKKAIGLLVAALLVLTGQAALAQNFPKLSGRVVDEANLLDPAQEAALTAKLEGLENRTKRQLVVATLNSLEGYEISDYGYRLGRHWAIGQDGKGESEKDNGVLLIVAPNERKMRIEVGYGLEPVLTDGLSSSIIRNDITPRFKEGDFPGGINAGVDRIVTQLELPADEAAKIAADAQKKRSDSDGFPIGALIFLLFIFFFVLLPIMQSLKGGGRKHRRRGSAPVIIWGGGDWGGGSSRSSWGGGSGGFGGFGGGGFGGGGFGGGGFGGGGGSFGGGGASGGW</sequence>
<dbReference type="OrthoDB" id="9810918at2"/>
<dbReference type="EMBL" id="VKKU01000001">
    <property type="protein sequence ID" value="TSB04142.1"/>
    <property type="molecule type" value="Genomic_DNA"/>
</dbReference>
<feature type="domain" description="TPM" evidence="3">
    <location>
        <begin position="32"/>
        <end position="160"/>
    </location>
</feature>
<reference evidence="4 5" key="1">
    <citation type="submission" date="2019-07" db="EMBL/GenBank/DDBJ databases">
        <authorList>
            <person name="Park M."/>
        </authorList>
    </citation>
    <scope>NUCLEOTIDE SEQUENCE [LARGE SCALE GENOMIC DNA]</scope>
    <source>
        <strain evidence="4 5">KCTC32445</strain>
    </source>
</reference>
<evidence type="ECO:0000313" key="4">
    <source>
        <dbReference type="EMBL" id="TSB04142.1"/>
    </source>
</evidence>
<dbReference type="PANTHER" id="PTHR30373:SF2">
    <property type="entry name" value="UPF0603 PROTEIN YGCG"/>
    <property type="match status" value="1"/>
</dbReference>
<evidence type="ECO:0000256" key="1">
    <source>
        <dbReference type="SAM" id="Phobius"/>
    </source>
</evidence>
<evidence type="ECO:0000259" key="3">
    <source>
        <dbReference type="Pfam" id="PF04536"/>
    </source>
</evidence>
<feature type="signal peptide" evidence="2">
    <location>
        <begin position="1"/>
        <end position="22"/>
    </location>
</feature>
<keyword evidence="5" id="KW-1185">Reference proteome</keyword>
<dbReference type="RefSeq" id="WP_143775016.1">
    <property type="nucleotide sequence ID" value="NZ_VKKU01000001.1"/>
</dbReference>
<dbReference type="PANTHER" id="PTHR30373">
    <property type="entry name" value="UPF0603 PROTEIN YGCG"/>
    <property type="match status" value="1"/>
</dbReference>
<dbReference type="InterPro" id="IPR007621">
    <property type="entry name" value="TPM_dom"/>
</dbReference>
<dbReference type="Proteomes" id="UP000320160">
    <property type="component" value="Unassembled WGS sequence"/>
</dbReference>
<name>A0A553WHJ0_9SPHN</name>
<organism evidence="4 5">
    <name type="scientific">Sphingorhabdus contaminans</name>
    <dbReference type="NCBI Taxonomy" id="1343899"/>
    <lineage>
        <taxon>Bacteria</taxon>
        <taxon>Pseudomonadati</taxon>
        <taxon>Pseudomonadota</taxon>
        <taxon>Alphaproteobacteria</taxon>
        <taxon>Sphingomonadales</taxon>
        <taxon>Sphingomonadaceae</taxon>
        <taxon>Sphingorhabdus</taxon>
    </lineage>
</organism>
<feature type="chain" id="PRO_5022048212" evidence="2">
    <location>
        <begin position="23"/>
        <end position="282"/>
    </location>
</feature>
<keyword evidence="1" id="KW-0472">Membrane</keyword>
<keyword evidence="1" id="KW-0812">Transmembrane</keyword>
<evidence type="ECO:0000313" key="5">
    <source>
        <dbReference type="Proteomes" id="UP000320160"/>
    </source>
</evidence>
<gene>
    <name evidence="4" type="ORF">FOM92_01510</name>
</gene>
<keyword evidence="2" id="KW-0732">Signal</keyword>
<comment type="caution">
    <text evidence="4">The sequence shown here is derived from an EMBL/GenBank/DDBJ whole genome shotgun (WGS) entry which is preliminary data.</text>
</comment>
<evidence type="ECO:0000256" key="2">
    <source>
        <dbReference type="SAM" id="SignalP"/>
    </source>
</evidence>
<dbReference type="Gene3D" id="3.10.310.50">
    <property type="match status" value="1"/>
</dbReference>
<feature type="transmembrane region" description="Helical" evidence="1">
    <location>
        <begin position="186"/>
        <end position="209"/>
    </location>
</feature>
<protein>
    <submittedName>
        <fullName evidence="4">Methanol dehydrogenase</fullName>
    </submittedName>
</protein>
<dbReference type="AlphaFoldDB" id="A0A553WHJ0"/>
<accession>A0A553WHJ0</accession>